<keyword evidence="3" id="KW-0804">Transcription</keyword>
<keyword evidence="1" id="KW-0805">Transcription regulation</keyword>
<dbReference type="GO" id="GO:0003700">
    <property type="term" value="F:DNA-binding transcription factor activity"/>
    <property type="evidence" value="ECO:0007669"/>
    <property type="project" value="InterPro"/>
</dbReference>
<dbReference type="RefSeq" id="WP_101808156.1">
    <property type="nucleotide sequence ID" value="NZ_NFEZ01000003.1"/>
</dbReference>
<dbReference type="SMART" id="SM00418">
    <property type="entry name" value="HTH_ARSR"/>
    <property type="match status" value="1"/>
</dbReference>
<sequence length="213" mass="25142">MQLEKVVAYHKALADPTRIRMLILLADGERNGLELAERLSLAPATITHHAAKLREAGLVGERREKNAIYFSLNEYFLRDGADAAMELILRSRAGARREERGMDEQREFEEQARREELEKYRSGVLRSFFDREGRLKNIPAQLKKKLVVLEHLAQKLEPGRKYPEKDINAFIREFHPDFATLRREFIMQQYLFREKEIYELNPAEMWPRWAELS</sequence>
<protein>
    <submittedName>
        <fullName evidence="5">Transcriptional regulator</fullName>
    </submittedName>
</protein>
<gene>
    <name evidence="5" type="ORF">B8V81_1778</name>
</gene>
<evidence type="ECO:0000256" key="1">
    <source>
        <dbReference type="ARBA" id="ARBA00023015"/>
    </source>
</evidence>
<dbReference type="EMBL" id="NFEZ01000003">
    <property type="protein sequence ID" value="PLT47554.1"/>
    <property type="molecule type" value="Genomic_DNA"/>
</dbReference>
<dbReference type="CDD" id="cd00090">
    <property type="entry name" value="HTH_ARSR"/>
    <property type="match status" value="1"/>
</dbReference>
<dbReference type="PROSITE" id="PS50987">
    <property type="entry name" value="HTH_ARSR_2"/>
    <property type="match status" value="1"/>
</dbReference>
<dbReference type="InterPro" id="IPR036390">
    <property type="entry name" value="WH_DNA-bd_sf"/>
</dbReference>
<evidence type="ECO:0000313" key="5">
    <source>
        <dbReference type="EMBL" id="PLT47554.1"/>
    </source>
</evidence>
<reference evidence="5 6" key="1">
    <citation type="submission" date="2017-05" db="EMBL/GenBank/DDBJ databases">
        <title>Functional genome analysis of Paenibacillus pasadenensis strain R16: insights on endophytic life style and antifungal activity.</title>
        <authorList>
            <person name="Passera A."/>
            <person name="Marcolungo L."/>
            <person name="Casati P."/>
            <person name="Brasca M."/>
            <person name="Quaglino F."/>
            <person name="Delledonne M."/>
        </authorList>
    </citation>
    <scope>NUCLEOTIDE SEQUENCE [LARGE SCALE GENOMIC DNA]</scope>
    <source>
        <strain evidence="5 6">R16</strain>
    </source>
</reference>
<organism evidence="5 6">
    <name type="scientific">Paenibacillus pasadenensis</name>
    <dbReference type="NCBI Taxonomy" id="217090"/>
    <lineage>
        <taxon>Bacteria</taxon>
        <taxon>Bacillati</taxon>
        <taxon>Bacillota</taxon>
        <taxon>Bacilli</taxon>
        <taxon>Bacillales</taxon>
        <taxon>Paenibacillaceae</taxon>
        <taxon>Paenibacillus</taxon>
    </lineage>
</organism>
<dbReference type="InterPro" id="IPR001845">
    <property type="entry name" value="HTH_ArsR_DNA-bd_dom"/>
</dbReference>
<evidence type="ECO:0000313" key="6">
    <source>
        <dbReference type="Proteomes" id="UP000234789"/>
    </source>
</evidence>
<dbReference type="PRINTS" id="PR00778">
    <property type="entry name" value="HTHARSR"/>
</dbReference>
<feature type="domain" description="HTH arsR-type" evidence="4">
    <location>
        <begin position="1"/>
        <end position="92"/>
    </location>
</feature>
<keyword evidence="2" id="KW-0238">DNA-binding</keyword>
<dbReference type="InterPro" id="IPR011991">
    <property type="entry name" value="ArsR-like_HTH"/>
</dbReference>
<dbReference type="Pfam" id="PF01022">
    <property type="entry name" value="HTH_5"/>
    <property type="match status" value="1"/>
</dbReference>
<evidence type="ECO:0000259" key="4">
    <source>
        <dbReference type="PROSITE" id="PS50987"/>
    </source>
</evidence>
<proteinExistence type="predicted"/>
<dbReference type="Proteomes" id="UP000234789">
    <property type="component" value="Unassembled WGS sequence"/>
</dbReference>
<comment type="caution">
    <text evidence="5">The sequence shown here is derived from an EMBL/GenBank/DDBJ whole genome shotgun (WGS) entry which is preliminary data.</text>
</comment>
<dbReference type="Gene3D" id="1.10.10.10">
    <property type="entry name" value="Winged helix-like DNA-binding domain superfamily/Winged helix DNA-binding domain"/>
    <property type="match status" value="1"/>
</dbReference>
<keyword evidence="6" id="KW-1185">Reference proteome</keyword>
<evidence type="ECO:0000256" key="3">
    <source>
        <dbReference type="ARBA" id="ARBA00023163"/>
    </source>
</evidence>
<name>A0A2N5NB65_9BACL</name>
<dbReference type="Pfam" id="PF09860">
    <property type="entry name" value="DUF2087"/>
    <property type="match status" value="1"/>
</dbReference>
<dbReference type="InterPro" id="IPR018656">
    <property type="entry name" value="DUF2087"/>
</dbReference>
<dbReference type="GO" id="GO:0003677">
    <property type="term" value="F:DNA binding"/>
    <property type="evidence" value="ECO:0007669"/>
    <property type="project" value="UniProtKB-KW"/>
</dbReference>
<dbReference type="InterPro" id="IPR051081">
    <property type="entry name" value="HTH_MetalResp_TranReg"/>
</dbReference>
<dbReference type="NCBIfam" id="NF033788">
    <property type="entry name" value="HTH_metalloreg"/>
    <property type="match status" value="1"/>
</dbReference>
<dbReference type="AlphaFoldDB" id="A0A2N5NB65"/>
<dbReference type="PANTHER" id="PTHR33154">
    <property type="entry name" value="TRANSCRIPTIONAL REGULATOR, ARSR FAMILY"/>
    <property type="match status" value="1"/>
</dbReference>
<accession>A0A2N5NB65</accession>
<evidence type="ECO:0000256" key="2">
    <source>
        <dbReference type="ARBA" id="ARBA00023125"/>
    </source>
</evidence>
<dbReference type="InterPro" id="IPR036388">
    <property type="entry name" value="WH-like_DNA-bd_sf"/>
</dbReference>
<dbReference type="SUPFAM" id="SSF46785">
    <property type="entry name" value="Winged helix' DNA-binding domain"/>
    <property type="match status" value="1"/>
</dbReference>
<dbReference type="PANTHER" id="PTHR33154:SF18">
    <property type="entry name" value="ARSENICAL RESISTANCE OPERON REPRESSOR"/>
    <property type="match status" value="1"/>
</dbReference>